<dbReference type="PANTHER" id="PTHR43208">
    <property type="entry name" value="ABC TRANSPORTER SUBSTRATE-BINDING PROTEIN"/>
    <property type="match status" value="1"/>
</dbReference>
<dbReference type="Pfam" id="PF02608">
    <property type="entry name" value="Bmp"/>
    <property type="match status" value="1"/>
</dbReference>
<sequence length="359" mass="38192">MHKWTSRILTTLALSVSITGTAFAEPFKIGYLLPNPVSEIGWSSELAAGGRALEEHFGDKVELQMIENLGEGPDSARVMNKMAADGVGMLILGSFAYQQEGVKLAARYPDLKVVHIGGYLQGPNFSTLTPRHYEAAYLCGMASGMATETNSLGVIAAFPLPEVLNIMNAYVLGAQRSNPDIEPVKVIWLNSWFDPANEKASTESFASQSVDVVFSLFPGTPAPVVAAEELGIYVTVTHSDNSRFAPNRHLCAGQLHFGPTLITKVQEAMDGAFQENDIFAGVQDGTIEAAGLGGPLTQAQKDEILAVQEEMRAGTFNPFTGPIAAMDGAEMIAAGAALDDGAIKGMNFLVQGINTNLPK</sequence>
<evidence type="ECO:0000313" key="4">
    <source>
        <dbReference type="EMBL" id="KKB86103.1"/>
    </source>
</evidence>
<reference evidence="4 6" key="1">
    <citation type="submission" date="2015-03" db="EMBL/GenBank/DDBJ databases">
        <authorList>
            <person name="Hassan Y.I."/>
            <person name="Lepp D."/>
            <person name="Zhou T."/>
        </authorList>
    </citation>
    <scope>NUCLEOTIDE SEQUENCE [LARGE SCALE GENOMIC DNA]</scope>
    <source>
        <strain evidence="4 6">DSM 17137</strain>
    </source>
</reference>
<feature type="chain" id="PRO_5015038399" evidence="2">
    <location>
        <begin position="25"/>
        <end position="359"/>
    </location>
</feature>
<evidence type="ECO:0000313" key="6">
    <source>
        <dbReference type="Proteomes" id="UP000033608"/>
    </source>
</evidence>
<feature type="signal peptide" evidence="2">
    <location>
        <begin position="1"/>
        <end position="24"/>
    </location>
</feature>
<keyword evidence="1 2" id="KW-0732">Signal</keyword>
<dbReference type="InterPro" id="IPR052910">
    <property type="entry name" value="ABC-Purine-Binding"/>
</dbReference>
<dbReference type="Gene3D" id="3.40.50.2300">
    <property type="match status" value="2"/>
</dbReference>
<reference evidence="5 7" key="2">
    <citation type="submission" date="2016-11" db="EMBL/GenBank/DDBJ databases">
        <authorList>
            <person name="Jaros S."/>
            <person name="Januszkiewicz K."/>
            <person name="Wedrychowicz H."/>
        </authorList>
    </citation>
    <scope>NUCLEOTIDE SEQUENCE [LARGE SCALE GENOMIC DNA]</scope>
    <source>
        <strain evidence="5 7">DSM 17137</strain>
    </source>
</reference>
<protein>
    <submittedName>
        <fullName evidence="5">Simple sugar transport system substrate-binding protein</fullName>
    </submittedName>
</protein>
<dbReference type="CDD" id="cd19963">
    <property type="entry name" value="PBP1_BMP-like"/>
    <property type="match status" value="1"/>
</dbReference>
<accession>A0A0F5LUV2</accession>
<dbReference type="GO" id="GO:0005886">
    <property type="term" value="C:plasma membrane"/>
    <property type="evidence" value="ECO:0007669"/>
    <property type="project" value="InterPro"/>
</dbReference>
<name>A0A0F5LUV2_9HYPH</name>
<dbReference type="InterPro" id="IPR028082">
    <property type="entry name" value="Peripla_BP_I"/>
</dbReference>
<dbReference type="PATRIC" id="fig|1121477.3.peg.1926"/>
<keyword evidence="6" id="KW-1185">Reference proteome</keyword>
<dbReference type="Proteomes" id="UP000184533">
    <property type="component" value="Unassembled WGS sequence"/>
</dbReference>
<dbReference type="Proteomes" id="UP000033608">
    <property type="component" value="Unassembled WGS sequence"/>
</dbReference>
<evidence type="ECO:0000256" key="1">
    <source>
        <dbReference type="ARBA" id="ARBA00022729"/>
    </source>
</evidence>
<dbReference type="AlphaFoldDB" id="A0A0F5LUV2"/>
<evidence type="ECO:0000313" key="5">
    <source>
        <dbReference type="EMBL" id="SHF85278.1"/>
    </source>
</evidence>
<dbReference type="InterPro" id="IPR003760">
    <property type="entry name" value="PnrA-like"/>
</dbReference>
<gene>
    <name evidence="5" type="ORF">SAMN02745223_03720</name>
    <name evidence="4" type="ORF">VW29_04275</name>
</gene>
<dbReference type="EMBL" id="LAJF01000041">
    <property type="protein sequence ID" value="KKB86103.1"/>
    <property type="molecule type" value="Genomic_DNA"/>
</dbReference>
<evidence type="ECO:0000256" key="2">
    <source>
        <dbReference type="SAM" id="SignalP"/>
    </source>
</evidence>
<keyword evidence="5" id="KW-0813">Transport</keyword>
<organism evidence="4 6">
    <name type="scientific">Devosia limi DSM 17137</name>
    <dbReference type="NCBI Taxonomy" id="1121477"/>
    <lineage>
        <taxon>Bacteria</taxon>
        <taxon>Pseudomonadati</taxon>
        <taxon>Pseudomonadota</taxon>
        <taxon>Alphaproteobacteria</taxon>
        <taxon>Hyphomicrobiales</taxon>
        <taxon>Devosiaceae</taxon>
        <taxon>Devosia</taxon>
    </lineage>
</organism>
<dbReference type="SUPFAM" id="SSF53822">
    <property type="entry name" value="Periplasmic binding protein-like I"/>
    <property type="match status" value="1"/>
</dbReference>
<dbReference type="EMBL" id="FQVC01000015">
    <property type="protein sequence ID" value="SHF85278.1"/>
    <property type="molecule type" value="Genomic_DNA"/>
</dbReference>
<evidence type="ECO:0000313" key="7">
    <source>
        <dbReference type="Proteomes" id="UP000184533"/>
    </source>
</evidence>
<proteinExistence type="predicted"/>
<dbReference type="STRING" id="1121477.SAMN02745223_03720"/>
<dbReference type="OrthoDB" id="9781639at2"/>
<evidence type="ECO:0000259" key="3">
    <source>
        <dbReference type="Pfam" id="PF02608"/>
    </source>
</evidence>
<dbReference type="PANTHER" id="PTHR43208:SF1">
    <property type="entry name" value="ABC TRANSPORTER SUBSTRATE-BINDING PROTEIN"/>
    <property type="match status" value="1"/>
</dbReference>
<feature type="domain" description="ABC transporter substrate-binding protein PnrA-like" evidence="3">
    <location>
        <begin position="28"/>
        <end position="307"/>
    </location>
</feature>
<keyword evidence="5" id="KW-0762">Sugar transport</keyword>